<evidence type="ECO:0000313" key="10">
    <source>
        <dbReference type="EMBL" id="MDA0642223.1"/>
    </source>
</evidence>
<dbReference type="InterPro" id="IPR013786">
    <property type="entry name" value="AcylCoA_DH/ox_N"/>
</dbReference>
<evidence type="ECO:0000256" key="2">
    <source>
        <dbReference type="ARBA" id="ARBA00009347"/>
    </source>
</evidence>
<evidence type="ECO:0000256" key="5">
    <source>
        <dbReference type="ARBA" id="ARBA00023002"/>
    </source>
</evidence>
<evidence type="ECO:0000259" key="8">
    <source>
        <dbReference type="Pfam" id="PF02770"/>
    </source>
</evidence>
<evidence type="ECO:0000259" key="7">
    <source>
        <dbReference type="Pfam" id="PF00441"/>
    </source>
</evidence>
<feature type="domain" description="Acyl-CoA dehydrogenase/oxidase C-terminal" evidence="7">
    <location>
        <begin position="240"/>
        <end position="363"/>
    </location>
</feature>
<dbReference type="InterPro" id="IPR006091">
    <property type="entry name" value="Acyl-CoA_Oxase/DH_mid-dom"/>
</dbReference>
<dbReference type="Pfam" id="PF02770">
    <property type="entry name" value="Acyl-CoA_dh_M"/>
    <property type="match status" value="1"/>
</dbReference>
<reference evidence="10 11" key="1">
    <citation type="submission" date="2022-11" db="EMBL/GenBank/DDBJ databases">
        <title>Nonomuraea corallina sp. nov., a new species of the genus Nonomuraea isolated from sea side sediment in Thai sea.</title>
        <authorList>
            <person name="Ngamcharungchit C."/>
            <person name="Matsumoto A."/>
            <person name="Suriyachadkun C."/>
            <person name="Panbangred W."/>
            <person name="Inahashi Y."/>
            <person name="Intra B."/>
        </authorList>
    </citation>
    <scope>NUCLEOTIDE SEQUENCE [LARGE SCALE GENOMIC DNA]</scope>
    <source>
        <strain evidence="10 11">DSM 43553</strain>
    </source>
</reference>
<dbReference type="InterPro" id="IPR036250">
    <property type="entry name" value="AcylCo_DH-like_C"/>
</dbReference>
<accession>A0ABT4SY96</accession>
<dbReference type="PANTHER" id="PTHR43884:SF20">
    <property type="entry name" value="ACYL-COA DEHYDROGENASE FADE28"/>
    <property type="match status" value="1"/>
</dbReference>
<dbReference type="SUPFAM" id="SSF47203">
    <property type="entry name" value="Acyl-CoA dehydrogenase C-terminal domain-like"/>
    <property type="match status" value="1"/>
</dbReference>
<keyword evidence="3 6" id="KW-0285">Flavoprotein</keyword>
<dbReference type="Gene3D" id="1.10.540.10">
    <property type="entry name" value="Acyl-CoA dehydrogenase/oxidase, N-terminal domain"/>
    <property type="match status" value="1"/>
</dbReference>
<evidence type="ECO:0000313" key="11">
    <source>
        <dbReference type="Proteomes" id="UP001212498"/>
    </source>
</evidence>
<feature type="domain" description="Acyl-CoA oxidase/dehydrogenase middle" evidence="8">
    <location>
        <begin position="123"/>
        <end position="206"/>
    </location>
</feature>
<comment type="cofactor">
    <cofactor evidence="1 6">
        <name>FAD</name>
        <dbReference type="ChEBI" id="CHEBI:57692"/>
    </cofactor>
</comment>
<sequence length="381" mass="39779">MTVTSEEDLEEFRESVRGALSQVSTSARVRAAMLTGSGWDEPTWRALVQLDLPGLMLPERCGGSGLGAAEFAVAAEECGAWLACSPLFGTSVLAVPLLLALGDDVALDAYGPRIASGDLTATVALAEAGARWDVQAIRTTARRDGDAWRLDGAKTHVVDGATADLLLVVANTPDGPAVFAVERATAPAGGPDGRDAHPGVGVESLVTLDLTRKMARVKFDGTPAVLVGPVGCAGELAGAADVSRALLAAEQTGVAQRCLDMTVEYAKTRIQFARPIGSFQVIKERLADALIKVESARSAVYTATRSEGAALARDSRVAALMAGKAASWVTAQTIQLHGGVGFTWEHDAHLYFKRARTSAHLLGEAGEHVTALAGMLEREVV</sequence>
<evidence type="ECO:0000259" key="9">
    <source>
        <dbReference type="Pfam" id="PF02771"/>
    </source>
</evidence>
<evidence type="ECO:0000256" key="4">
    <source>
        <dbReference type="ARBA" id="ARBA00022827"/>
    </source>
</evidence>
<dbReference type="CDD" id="cd00567">
    <property type="entry name" value="ACAD"/>
    <property type="match status" value="1"/>
</dbReference>
<evidence type="ECO:0000256" key="1">
    <source>
        <dbReference type="ARBA" id="ARBA00001974"/>
    </source>
</evidence>
<dbReference type="RefSeq" id="WP_271276815.1">
    <property type="nucleotide sequence ID" value="NZ_BAABFD010000004.1"/>
</dbReference>
<dbReference type="InterPro" id="IPR037069">
    <property type="entry name" value="AcylCoA_DH/ox_N_sf"/>
</dbReference>
<dbReference type="PANTHER" id="PTHR43884">
    <property type="entry name" value="ACYL-COA DEHYDROGENASE"/>
    <property type="match status" value="1"/>
</dbReference>
<feature type="domain" description="Acyl-CoA dehydrogenase/oxidase N-terminal" evidence="9">
    <location>
        <begin position="7"/>
        <end position="118"/>
    </location>
</feature>
<dbReference type="Proteomes" id="UP001212498">
    <property type="component" value="Unassembled WGS sequence"/>
</dbReference>
<keyword evidence="5 6" id="KW-0560">Oxidoreductase</keyword>
<name>A0ABT4SY96_9ACTN</name>
<dbReference type="InterPro" id="IPR009100">
    <property type="entry name" value="AcylCoA_DH/oxidase_NM_dom_sf"/>
</dbReference>
<gene>
    <name evidence="10" type="ORF">OUY24_16435</name>
</gene>
<dbReference type="EMBL" id="JAPNUD010000037">
    <property type="protein sequence ID" value="MDA0642223.1"/>
    <property type="molecule type" value="Genomic_DNA"/>
</dbReference>
<evidence type="ECO:0000256" key="3">
    <source>
        <dbReference type="ARBA" id="ARBA00022630"/>
    </source>
</evidence>
<keyword evidence="11" id="KW-1185">Reference proteome</keyword>
<dbReference type="SUPFAM" id="SSF56645">
    <property type="entry name" value="Acyl-CoA dehydrogenase NM domain-like"/>
    <property type="match status" value="1"/>
</dbReference>
<comment type="similarity">
    <text evidence="2 6">Belongs to the acyl-CoA dehydrogenase family.</text>
</comment>
<protein>
    <submittedName>
        <fullName evidence="10">Acyl-CoA dehydrogenase</fullName>
    </submittedName>
</protein>
<keyword evidence="4 6" id="KW-0274">FAD</keyword>
<organism evidence="10 11">
    <name type="scientific">Nonomuraea ferruginea</name>
    <dbReference type="NCBI Taxonomy" id="46174"/>
    <lineage>
        <taxon>Bacteria</taxon>
        <taxon>Bacillati</taxon>
        <taxon>Actinomycetota</taxon>
        <taxon>Actinomycetes</taxon>
        <taxon>Streptosporangiales</taxon>
        <taxon>Streptosporangiaceae</taxon>
        <taxon>Nonomuraea</taxon>
    </lineage>
</organism>
<dbReference type="InterPro" id="IPR046373">
    <property type="entry name" value="Acyl-CoA_Oxase/DH_mid-dom_sf"/>
</dbReference>
<comment type="caution">
    <text evidence="10">The sequence shown here is derived from an EMBL/GenBank/DDBJ whole genome shotgun (WGS) entry which is preliminary data.</text>
</comment>
<dbReference type="Pfam" id="PF00441">
    <property type="entry name" value="Acyl-CoA_dh_1"/>
    <property type="match status" value="1"/>
</dbReference>
<dbReference type="Pfam" id="PF02771">
    <property type="entry name" value="Acyl-CoA_dh_N"/>
    <property type="match status" value="1"/>
</dbReference>
<proteinExistence type="inferred from homology"/>
<evidence type="ECO:0000256" key="6">
    <source>
        <dbReference type="RuleBase" id="RU362125"/>
    </source>
</evidence>
<dbReference type="Gene3D" id="2.40.110.10">
    <property type="entry name" value="Butyryl-CoA Dehydrogenase, subunit A, domain 2"/>
    <property type="match status" value="1"/>
</dbReference>
<dbReference type="Gene3D" id="1.20.140.10">
    <property type="entry name" value="Butyryl-CoA Dehydrogenase, subunit A, domain 3"/>
    <property type="match status" value="1"/>
</dbReference>
<dbReference type="InterPro" id="IPR009075">
    <property type="entry name" value="AcylCo_DH/oxidase_C"/>
</dbReference>